<proteinExistence type="inferred from homology"/>
<dbReference type="Proteomes" id="UP000003688">
    <property type="component" value="Unassembled WGS sequence"/>
</dbReference>
<dbReference type="STRING" id="320771.Cflav_PD3106"/>
<gene>
    <name evidence="10" type="ORF">Cflav_PD3106</name>
</gene>
<feature type="region of interest" description="Disordered" evidence="7">
    <location>
        <begin position="455"/>
        <end position="490"/>
    </location>
</feature>
<sequence precursor="true">MKSTPLKYLFGTFLIVAMTLPLMAAAAPAKPNILLIIADDLNNWIGPNKGNPQVKTPNLDKLAARGVTFQNAQASAPLCNPSRASFMSGQRPSTTGIYDNQQPAMPHLPRGVCLNDYVRKFGYTSLGAGKIYHYHQYREEDWDKVVFYADDTLPNHPAKRRPGPFGYRMFTEDKPDAEFNEQRAESELVDARSVSWCIDQLGQQQGAFFMACGVHRPHVPWDVPKKYFDMYPLESVKLPPILTNDLADVPPAGIAFAKPNGVHQAILKAGVWQDRVRAYLAAISFADAQIGRLLDALDKSKYRDNTIIIFVGDNGWHLGEKEHWAKSALWRRATNVPLIWVAPGVAKPGTECDRAVDLTSIFPTVCELAGIPTPKHAEGISIKPLLKNPSAKWKQPAVTTFLQNNHAICTDEWRYIRYADGSEELYDQKADPNEWTNQAAKPELAKIKMELAKSLPSVNAQPVPENPDPGPKGKKARKANRVAAADPEKE</sequence>
<feature type="domain" description="Sulfatase N-terminal" evidence="9">
    <location>
        <begin position="31"/>
        <end position="371"/>
    </location>
</feature>
<name>B9XJI6_PEDPL</name>
<dbReference type="OrthoDB" id="9803751at2"/>
<dbReference type="EMBL" id="ABOX02000021">
    <property type="protein sequence ID" value="EEF60047.1"/>
    <property type="molecule type" value="Genomic_DNA"/>
</dbReference>
<keyword evidence="6" id="KW-0106">Calcium</keyword>
<keyword evidence="5" id="KW-0378">Hydrolase</keyword>
<dbReference type="CDD" id="cd16030">
    <property type="entry name" value="iduronate-2-sulfatase"/>
    <property type="match status" value="1"/>
</dbReference>
<evidence type="ECO:0000313" key="10">
    <source>
        <dbReference type="EMBL" id="EEF60047.1"/>
    </source>
</evidence>
<evidence type="ECO:0000256" key="5">
    <source>
        <dbReference type="ARBA" id="ARBA00022801"/>
    </source>
</evidence>
<dbReference type="GO" id="GO:0005737">
    <property type="term" value="C:cytoplasm"/>
    <property type="evidence" value="ECO:0007669"/>
    <property type="project" value="TreeGrafter"/>
</dbReference>
<dbReference type="PANTHER" id="PTHR45953">
    <property type="entry name" value="IDURONATE 2-SULFATASE"/>
    <property type="match status" value="1"/>
</dbReference>
<dbReference type="Pfam" id="PF00884">
    <property type="entry name" value="Sulfatase"/>
    <property type="match status" value="1"/>
</dbReference>
<dbReference type="GO" id="GO:0004423">
    <property type="term" value="F:iduronate-2-sulfatase activity"/>
    <property type="evidence" value="ECO:0007669"/>
    <property type="project" value="InterPro"/>
</dbReference>
<dbReference type="RefSeq" id="WP_007415979.1">
    <property type="nucleotide sequence ID" value="NZ_ABOX02000021.1"/>
</dbReference>
<evidence type="ECO:0000259" key="9">
    <source>
        <dbReference type="Pfam" id="PF00884"/>
    </source>
</evidence>
<dbReference type="AlphaFoldDB" id="B9XJI6"/>
<feature type="compositionally biased region" description="Low complexity" evidence="7">
    <location>
        <begin position="481"/>
        <end position="490"/>
    </location>
</feature>
<dbReference type="Gene3D" id="3.40.720.10">
    <property type="entry name" value="Alkaline Phosphatase, subunit A"/>
    <property type="match status" value="1"/>
</dbReference>
<dbReference type="GO" id="GO:0046872">
    <property type="term" value="F:metal ion binding"/>
    <property type="evidence" value="ECO:0007669"/>
    <property type="project" value="UniProtKB-KW"/>
</dbReference>
<evidence type="ECO:0000256" key="7">
    <source>
        <dbReference type="SAM" id="MobiDB-lite"/>
    </source>
</evidence>
<evidence type="ECO:0000256" key="6">
    <source>
        <dbReference type="ARBA" id="ARBA00022837"/>
    </source>
</evidence>
<feature type="signal peptide" evidence="8">
    <location>
        <begin position="1"/>
        <end position="24"/>
    </location>
</feature>
<comment type="cofactor">
    <cofactor evidence="1">
        <name>Ca(2+)</name>
        <dbReference type="ChEBI" id="CHEBI:29108"/>
    </cofactor>
</comment>
<protein>
    <submittedName>
        <fullName evidence="10">Sulfatase</fullName>
    </submittedName>
</protein>
<dbReference type="InterPro" id="IPR000917">
    <property type="entry name" value="Sulfatase_N"/>
</dbReference>
<comment type="similarity">
    <text evidence="2">Belongs to the sulfatase family.</text>
</comment>
<evidence type="ECO:0000256" key="2">
    <source>
        <dbReference type="ARBA" id="ARBA00008779"/>
    </source>
</evidence>
<evidence type="ECO:0000256" key="4">
    <source>
        <dbReference type="ARBA" id="ARBA00022729"/>
    </source>
</evidence>
<evidence type="ECO:0000256" key="8">
    <source>
        <dbReference type="SAM" id="SignalP"/>
    </source>
</evidence>
<keyword evidence="3" id="KW-0479">Metal-binding</keyword>
<dbReference type="SUPFAM" id="SSF53649">
    <property type="entry name" value="Alkaline phosphatase-like"/>
    <property type="match status" value="1"/>
</dbReference>
<feature type="chain" id="PRO_5002894863" evidence="8">
    <location>
        <begin position="25"/>
        <end position="490"/>
    </location>
</feature>
<evidence type="ECO:0000256" key="3">
    <source>
        <dbReference type="ARBA" id="ARBA00022723"/>
    </source>
</evidence>
<reference evidence="10 11" key="1">
    <citation type="journal article" date="2011" name="J. Bacteriol.">
        <title>Genome sequence of 'Pedosphaera parvula' Ellin514, an aerobic Verrucomicrobial isolate from pasture soil.</title>
        <authorList>
            <person name="Kant R."/>
            <person name="van Passel M.W."/>
            <person name="Sangwan P."/>
            <person name="Palva A."/>
            <person name="Lucas S."/>
            <person name="Copeland A."/>
            <person name="Lapidus A."/>
            <person name="Glavina Del Rio T."/>
            <person name="Dalin E."/>
            <person name="Tice H."/>
            <person name="Bruce D."/>
            <person name="Goodwin L."/>
            <person name="Pitluck S."/>
            <person name="Chertkov O."/>
            <person name="Larimer F.W."/>
            <person name="Land M.L."/>
            <person name="Hauser L."/>
            <person name="Brettin T.S."/>
            <person name="Detter J.C."/>
            <person name="Han S."/>
            <person name="de Vos W.M."/>
            <person name="Janssen P.H."/>
            <person name="Smidt H."/>
        </authorList>
    </citation>
    <scope>NUCLEOTIDE SEQUENCE [LARGE SCALE GENOMIC DNA]</scope>
    <source>
        <strain evidence="10 11">Ellin514</strain>
    </source>
</reference>
<comment type="caution">
    <text evidence="10">The sequence shown here is derived from an EMBL/GenBank/DDBJ whole genome shotgun (WGS) entry which is preliminary data.</text>
</comment>
<organism evidence="10 11">
    <name type="scientific">Pedosphaera parvula (strain Ellin514)</name>
    <dbReference type="NCBI Taxonomy" id="320771"/>
    <lineage>
        <taxon>Bacteria</taxon>
        <taxon>Pseudomonadati</taxon>
        <taxon>Verrucomicrobiota</taxon>
        <taxon>Pedosphaerae</taxon>
        <taxon>Pedosphaerales</taxon>
        <taxon>Pedosphaeraceae</taxon>
        <taxon>Pedosphaera</taxon>
    </lineage>
</organism>
<dbReference type="InterPro" id="IPR017850">
    <property type="entry name" value="Alkaline_phosphatase_core_sf"/>
</dbReference>
<evidence type="ECO:0000256" key="1">
    <source>
        <dbReference type="ARBA" id="ARBA00001913"/>
    </source>
</evidence>
<evidence type="ECO:0000313" key="11">
    <source>
        <dbReference type="Proteomes" id="UP000003688"/>
    </source>
</evidence>
<accession>B9XJI6</accession>
<dbReference type="PANTHER" id="PTHR45953:SF1">
    <property type="entry name" value="IDURONATE 2-SULFATASE"/>
    <property type="match status" value="1"/>
</dbReference>
<keyword evidence="11" id="KW-1185">Reference proteome</keyword>
<dbReference type="InterPro" id="IPR035874">
    <property type="entry name" value="IDS"/>
</dbReference>
<keyword evidence="4 8" id="KW-0732">Signal</keyword>